<protein>
    <submittedName>
        <fullName evidence="1">Uncharacterized protein</fullName>
    </submittedName>
</protein>
<accession>A0A7X0DFM7</accession>
<evidence type="ECO:0000313" key="2">
    <source>
        <dbReference type="Proteomes" id="UP000535501"/>
    </source>
</evidence>
<dbReference type="Proteomes" id="UP000535501">
    <property type="component" value="Unassembled WGS sequence"/>
</dbReference>
<gene>
    <name evidence="1" type="ORF">HNQ75_004260</name>
</gene>
<comment type="caution">
    <text evidence="1">The sequence shown here is derived from an EMBL/GenBank/DDBJ whole genome shotgun (WGS) entry which is preliminary data.</text>
</comment>
<evidence type="ECO:0000313" key="1">
    <source>
        <dbReference type="EMBL" id="MBB6182271.1"/>
    </source>
</evidence>
<name>A0A7X0DFM7_9HYPH</name>
<dbReference type="AlphaFoldDB" id="A0A7X0DFM7"/>
<reference evidence="1 2" key="1">
    <citation type="submission" date="2020-08" db="EMBL/GenBank/DDBJ databases">
        <title>Genomic Encyclopedia of Type Strains, Phase IV (KMG-IV): sequencing the most valuable type-strain genomes for metagenomic binning, comparative biology and taxonomic classification.</title>
        <authorList>
            <person name="Goeker M."/>
        </authorList>
    </citation>
    <scope>NUCLEOTIDE SEQUENCE [LARGE SCALE GENOMIC DNA]</scope>
    <source>
        <strain evidence="1 2">DSM 102134</strain>
    </source>
</reference>
<sequence length="38" mass="4261">MLAKKPRMLVAIALANKMICTMLTKQKVIETQLWAMAA</sequence>
<proteinExistence type="predicted"/>
<dbReference type="EMBL" id="JACHEJ010000024">
    <property type="protein sequence ID" value="MBB6182271.1"/>
    <property type="molecule type" value="Genomic_DNA"/>
</dbReference>
<keyword evidence="2" id="KW-1185">Reference proteome</keyword>
<organism evidence="1 2">
    <name type="scientific">Pseudorhizobium flavum</name>
    <dbReference type="NCBI Taxonomy" id="1335061"/>
    <lineage>
        <taxon>Bacteria</taxon>
        <taxon>Pseudomonadati</taxon>
        <taxon>Pseudomonadota</taxon>
        <taxon>Alphaproteobacteria</taxon>
        <taxon>Hyphomicrobiales</taxon>
        <taxon>Rhizobiaceae</taxon>
        <taxon>Rhizobium/Agrobacterium group</taxon>
        <taxon>Pseudorhizobium</taxon>
    </lineage>
</organism>